<protein>
    <submittedName>
        <fullName evidence="2">Uncharacterized protein</fullName>
    </submittedName>
</protein>
<comment type="caution">
    <text evidence="2">The sequence shown here is derived from an EMBL/GenBank/DDBJ whole genome shotgun (WGS) entry which is preliminary data.</text>
</comment>
<dbReference type="RefSeq" id="WP_197004768.1">
    <property type="nucleotide sequence ID" value="NZ_BONS01000017.1"/>
</dbReference>
<dbReference type="InterPro" id="IPR046256">
    <property type="entry name" value="DUF6289"/>
</dbReference>
<organism evidence="2 3">
    <name type="scientific">Longispora fulva</name>
    <dbReference type="NCBI Taxonomy" id="619741"/>
    <lineage>
        <taxon>Bacteria</taxon>
        <taxon>Bacillati</taxon>
        <taxon>Actinomycetota</taxon>
        <taxon>Actinomycetes</taxon>
        <taxon>Micromonosporales</taxon>
        <taxon>Micromonosporaceae</taxon>
        <taxon>Longispora</taxon>
    </lineage>
</organism>
<feature type="signal peptide" evidence="1">
    <location>
        <begin position="1"/>
        <end position="25"/>
    </location>
</feature>
<accession>A0A8J7KLG9</accession>
<evidence type="ECO:0000313" key="3">
    <source>
        <dbReference type="Proteomes" id="UP000622552"/>
    </source>
</evidence>
<dbReference type="AlphaFoldDB" id="A0A8J7KLG9"/>
<dbReference type="EMBL" id="JADOUF010000001">
    <property type="protein sequence ID" value="MBG6137961.1"/>
    <property type="molecule type" value="Genomic_DNA"/>
</dbReference>
<keyword evidence="1" id="KW-0732">Signal</keyword>
<feature type="chain" id="PRO_5035189450" evidence="1">
    <location>
        <begin position="26"/>
        <end position="75"/>
    </location>
</feature>
<sequence length="75" mass="7756">MIRRAMLVGALVVAGLTATAIPAQAIPVGPSMVVWAYFSDSSKTQLVGQVWSAGCGPAGSWGTTSGYRTIYFTAC</sequence>
<dbReference type="Proteomes" id="UP000622552">
    <property type="component" value="Unassembled WGS sequence"/>
</dbReference>
<gene>
    <name evidence="2" type="ORF">IW245_004155</name>
</gene>
<keyword evidence="3" id="KW-1185">Reference proteome</keyword>
<proteinExistence type="predicted"/>
<dbReference type="Pfam" id="PF19806">
    <property type="entry name" value="DUF6289"/>
    <property type="match status" value="1"/>
</dbReference>
<evidence type="ECO:0000313" key="2">
    <source>
        <dbReference type="EMBL" id="MBG6137961.1"/>
    </source>
</evidence>
<name>A0A8J7KLG9_9ACTN</name>
<evidence type="ECO:0000256" key="1">
    <source>
        <dbReference type="SAM" id="SignalP"/>
    </source>
</evidence>
<reference evidence="2" key="1">
    <citation type="submission" date="2020-11" db="EMBL/GenBank/DDBJ databases">
        <title>Sequencing the genomes of 1000 actinobacteria strains.</title>
        <authorList>
            <person name="Klenk H.-P."/>
        </authorList>
    </citation>
    <scope>NUCLEOTIDE SEQUENCE</scope>
    <source>
        <strain evidence="2">DSM 45356</strain>
    </source>
</reference>